<proteinExistence type="predicted"/>
<dbReference type="VEuPathDB" id="FungiDB:AB675_11424"/>
<accession>A0A0N1P0K5</accession>
<gene>
    <name evidence="2" type="ORF">AB675_11424</name>
</gene>
<dbReference type="GeneID" id="28732150"/>
<comment type="caution">
    <text evidence="2">The sequence shown here is derived from an EMBL/GenBank/DDBJ whole genome shotgun (WGS) entry which is preliminary data.</text>
</comment>
<sequence>MSRTTTSKSTWTGVSKSSQRFSGVDVQELGRRDRGRLKDLYQLLINIGYIDQDDIDWSGTLLGTQHKPTYYGPKPKAGIKIEILPESYTVDYSDYEDVKLSRHSYKFPKDKRRKLPVLPPHEVALTGGKGVIQRWYQCYGPLEEVVVEDAVDALEDIMRDIRKLDLIPLRGVGMLEFGHDKQHRKAKNLILRYGWPTKCYDRWLGYISHNPFRREDFLEDLSEILEEWKEEEECGEGEDYYEKVFLEDRAEIEEREEERAEEEARWIRRLEREPWRTCPSAELRKRRPLAPISLKTEKTAMVSVTI</sequence>
<dbReference type="RefSeq" id="XP_018000120.1">
    <property type="nucleotide sequence ID" value="XM_018140270.1"/>
</dbReference>
<feature type="coiled-coil region" evidence="1">
    <location>
        <begin position="218"/>
        <end position="273"/>
    </location>
</feature>
<evidence type="ECO:0000313" key="2">
    <source>
        <dbReference type="EMBL" id="KPI40157.1"/>
    </source>
</evidence>
<keyword evidence="1" id="KW-0175">Coiled coil</keyword>
<dbReference type="AlphaFoldDB" id="A0A0N1P0K5"/>
<organism evidence="2 3">
    <name type="scientific">Cyphellophora attinorum</name>
    <dbReference type="NCBI Taxonomy" id="1664694"/>
    <lineage>
        <taxon>Eukaryota</taxon>
        <taxon>Fungi</taxon>
        <taxon>Dikarya</taxon>
        <taxon>Ascomycota</taxon>
        <taxon>Pezizomycotina</taxon>
        <taxon>Eurotiomycetes</taxon>
        <taxon>Chaetothyriomycetidae</taxon>
        <taxon>Chaetothyriales</taxon>
        <taxon>Cyphellophoraceae</taxon>
        <taxon>Cyphellophora</taxon>
    </lineage>
</organism>
<keyword evidence="3" id="KW-1185">Reference proteome</keyword>
<name>A0A0N1P0K5_9EURO</name>
<reference evidence="2 3" key="1">
    <citation type="submission" date="2015-06" db="EMBL/GenBank/DDBJ databases">
        <title>Draft genome of the ant-associated black yeast Phialophora attae CBS 131958.</title>
        <authorList>
            <person name="Moreno L.F."/>
            <person name="Stielow B.J."/>
            <person name="de Hoog S."/>
            <person name="Vicente V.A."/>
            <person name="Weiss V.A."/>
            <person name="de Vries M."/>
            <person name="Cruz L.M."/>
            <person name="Souza E.M."/>
        </authorList>
    </citation>
    <scope>NUCLEOTIDE SEQUENCE [LARGE SCALE GENOMIC DNA]</scope>
    <source>
        <strain evidence="2 3">CBS 131958</strain>
    </source>
</reference>
<evidence type="ECO:0000313" key="3">
    <source>
        <dbReference type="Proteomes" id="UP000038010"/>
    </source>
</evidence>
<dbReference type="Proteomes" id="UP000038010">
    <property type="component" value="Unassembled WGS sequence"/>
</dbReference>
<evidence type="ECO:0000256" key="1">
    <source>
        <dbReference type="SAM" id="Coils"/>
    </source>
</evidence>
<protein>
    <submittedName>
        <fullName evidence="2">Uncharacterized protein</fullName>
    </submittedName>
</protein>
<dbReference type="EMBL" id="LFJN01000013">
    <property type="protein sequence ID" value="KPI40157.1"/>
    <property type="molecule type" value="Genomic_DNA"/>
</dbReference>